<dbReference type="PANTHER" id="PTHR44688">
    <property type="entry name" value="DNA-BINDING TRANSCRIPTIONAL ACTIVATOR DEVR_DOSR"/>
    <property type="match status" value="1"/>
</dbReference>
<dbReference type="Gene3D" id="3.40.50.2300">
    <property type="match status" value="1"/>
</dbReference>
<reference evidence="7" key="1">
    <citation type="submission" date="2018-05" db="EMBL/GenBank/DDBJ databases">
        <authorList>
            <person name="Lanie J.A."/>
            <person name="Ng W.-L."/>
            <person name="Kazmierczak K.M."/>
            <person name="Andrzejewski T.M."/>
            <person name="Davidsen T.M."/>
            <person name="Wayne K.J."/>
            <person name="Tettelin H."/>
            <person name="Glass J.I."/>
            <person name="Rusch D."/>
            <person name="Podicherti R."/>
            <person name="Tsui H.-C.T."/>
            <person name="Winkler M.E."/>
        </authorList>
    </citation>
    <scope>NUCLEOTIDE SEQUENCE</scope>
</reference>
<dbReference type="PANTHER" id="PTHR44688:SF16">
    <property type="entry name" value="DNA-BINDING TRANSCRIPTIONAL ACTIVATOR DEVR_DOSR"/>
    <property type="match status" value="1"/>
</dbReference>
<dbReference type="PRINTS" id="PR00038">
    <property type="entry name" value="HTHLUXR"/>
</dbReference>
<dbReference type="SMART" id="SM00421">
    <property type="entry name" value="HTH_LUXR"/>
    <property type="match status" value="1"/>
</dbReference>
<dbReference type="GO" id="GO:0003677">
    <property type="term" value="F:DNA binding"/>
    <property type="evidence" value="ECO:0007669"/>
    <property type="project" value="UniProtKB-KW"/>
</dbReference>
<evidence type="ECO:0000259" key="6">
    <source>
        <dbReference type="PROSITE" id="PS50110"/>
    </source>
</evidence>
<dbReference type="CDD" id="cd17537">
    <property type="entry name" value="REC_FixJ"/>
    <property type="match status" value="1"/>
</dbReference>
<keyword evidence="4" id="KW-0804">Transcription</keyword>
<dbReference type="CDD" id="cd06170">
    <property type="entry name" value="LuxR_C_like"/>
    <property type="match status" value="1"/>
</dbReference>
<dbReference type="SUPFAM" id="SSF46894">
    <property type="entry name" value="C-terminal effector domain of the bipartite response regulators"/>
    <property type="match status" value="1"/>
</dbReference>
<evidence type="ECO:0000256" key="3">
    <source>
        <dbReference type="ARBA" id="ARBA00023125"/>
    </source>
</evidence>
<proteinExistence type="predicted"/>
<dbReference type="PROSITE" id="PS50043">
    <property type="entry name" value="HTH_LUXR_2"/>
    <property type="match status" value="1"/>
</dbReference>
<dbReference type="InterPro" id="IPR000792">
    <property type="entry name" value="Tscrpt_reg_LuxR_C"/>
</dbReference>
<evidence type="ECO:0000256" key="1">
    <source>
        <dbReference type="ARBA" id="ARBA00022553"/>
    </source>
</evidence>
<evidence type="ECO:0000259" key="5">
    <source>
        <dbReference type="PROSITE" id="PS50043"/>
    </source>
</evidence>
<dbReference type="Pfam" id="PF00072">
    <property type="entry name" value="Response_reg"/>
    <property type="match status" value="1"/>
</dbReference>
<dbReference type="SMART" id="SM00448">
    <property type="entry name" value="REC"/>
    <property type="match status" value="1"/>
</dbReference>
<dbReference type="GO" id="GO:0006355">
    <property type="term" value="P:regulation of DNA-templated transcription"/>
    <property type="evidence" value="ECO:0007669"/>
    <property type="project" value="InterPro"/>
</dbReference>
<dbReference type="SUPFAM" id="SSF52172">
    <property type="entry name" value="CheY-like"/>
    <property type="match status" value="1"/>
</dbReference>
<dbReference type="Gene3D" id="1.10.10.10">
    <property type="entry name" value="Winged helix-like DNA-binding domain superfamily/Winged helix DNA-binding domain"/>
    <property type="match status" value="1"/>
</dbReference>
<organism evidence="7">
    <name type="scientific">marine metagenome</name>
    <dbReference type="NCBI Taxonomy" id="408172"/>
    <lineage>
        <taxon>unclassified sequences</taxon>
        <taxon>metagenomes</taxon>
        <taxon>ecological metagenomes</taxon>
    </lineage>
</organism>
<dbReference type="EMBL" id="UINC01044276">
    <property type="protein sequence ID" value="SVB49508.1"/>
    <property type="molecule type" value="Genomic_DNA"/>
</dbReference>
<dbReference type="FunFam" id="3.40.50.2300:FF:000018">
    <property type="entry name" value="DNA-binding transcriptional regulator NtrC"/>
    <property type="match status" value="1"/>
</dbReference>
<keyword evidence="3" id="KW-0238">DNA-binding</keyword>
<evidence type="ECO:0000313" key="7">
    <source>
        <dbReference type="EMBL" id="SVB49508.1"/>
    </source>
</evidence>
<dbReference type="InterPro" id="IPR016032">
    <property type="entry name" value="Sig_transdc_resp-reg_C-effctor"/>
</dbReference>
<dbReference type="InterPro" id="IPR036388">
    <property type="entry name" value="WH-like_DNA-bd_sf"/>
</dbReference>
<keyword evidence="1" id="KW-0597">Phosphoprotein</keyword>
<sequence>MSAKNPTVFVVDDDEAIRDSLNMVLDTVSLNAVTFSSGDEFLEAYDAGWEGCILLDIRMPGTSGMEVQKRLVAYGCRLPIIFITGHGDIPMAVEAMHVGAFDFIQKPFQDQDLLDRIDQALSAREEQEQQFARKRTIEKQLKTLTPREHEVMKLVVNGAANKVIAMDLGVSQRTVEIHRARAMEKMQARSLAELVRRALLVESWKA</sequence>
<dbReference type="InterPro" id="IPR001789">
    <property type="entry name" value="Sig_transdc_resp-reg_receiver"/>
</dbReference>
<dbReference type="PROSITE" id="PS00622">
    <property type="entry name" value="HTH_LUXR_1"/>
    <property type="match status" value="1"/>
</dbReference>
<evidence type="ECO:0000256" key="4">
    <source>
        <dbReference type="ARBA" id="ARBA00023163"/>
    </source>
</evidence>
<accession>A0A382EFL3</accession>
<feature type="domain" description="Response regulatory" evidence="6">
    <location>
        <begin position="7"/>
        <end position="121"/>
    </location>
</feature>
<name>A0A382EFL3_9ZZZZ</name>
<evidence type="ECO:0000256" key="2">
    <source>
        <dbReference type="ARBA" id="ARBA00023015"/>
    </source>
</evidence>
<dbReference type="AlphaFoldDB" id="A0A382EFL3"/>
<gene>
    <name evidence="7" type="ORF">METZ01_LOCUS202362</name>
</gene>
<dbReference type="PROSITE" id="PS50110">
    <property type="entry name" value="RESPONSE_REGULATORY"/>
    <property type="match status" value="1"/>
</dbReference>
<dbReference type="GO" id="GO:0000160">
    <property type="term" value="P:phosphorelay signal transduction system"/>
    <property type="evidence" value="ECO:0007669"/>
    <property type="project" value="InterPro"/>
</dbReference>
<dbReference type="InterPro" id="IPR011006">
    <property type="entry name" value="CheY-like_superfamily"/>
</dbReference>
<protein>
    <submittedName>
        <fullName evidence="7">Uncharacterized protein</fullName>
    </submittedName>
</protein>
<dbReference type="Pfam" id="PF00196">
    <property type="entry name" value="GerE"/>
    <property type="match status" value="1"/>
</dbReference>
<feature type="domain" description="HTH luxR-type" evidence="5">
    <location>
        <begin position="137"/>
        <end position="202"/>
    </location>
</feature>
<keyword evidence="2" id="KW-0805">Transcription regulation</keyword>